<dbReference type="EMBL" id="VLLF01000005">
    <property type="protein sequence ID" value="TWI87075.1"/>
    <property type="molecule type" value="Genomic_DNA"/>
</dbReference>
<gene>
    <name evidence="2" type="ORF">JM93_02312</name>
</gene>
<name>A0A562T0K4_9HYPH</name>
<feature type="transmembrane region" description="Helical" evidence="1">
    <location>
        <begin position="277"/>
        <end position="296"/>
    </location>
</feature>
<dbReference type="AlphaFoldDB" id="A0A562T0K4"/>
<accession>A0A562T0K4</accession>
<evidence type="ECO:0000256" key="1">
    <source>
        <dbReference type="SAM" id="Phobius"/>
    </source>
</evidence>
<feature type="transmembrane region" description="Helical" evidence="1">
    <location>
        <begin position="87"/>
        <end position="103"/>
    </location>
</feature>
<feature type="transmembrane region" description="Helical" evidence="1">
    <location>
        <begin position="211"/>
        <end position="231"/>
    </location>
</feature>
<organism evidence="2 3">
    <name type="scientific">Roseibium hamelinense</name>
    <dbReference type="NCBI Taxonomy" id="150831"/>
    <lineage>
        <taxon>Bacteria</taxon>
        <taxon>Pseudomonadati</taxon>
        <taxon>Pseudomonadota</taxon>
        <taxon>Alphaproteobacteria</taxon>
        <taxon>Hyphomicrobiales</taxon>
        <taxon>Stappiaceae</taxon>
        <taxon>Roseibium</taxon>
    </lineage>
</organism>
<evidence type="ECO:0000313" key="3">
    <source>
        <dbReference type="Proteomes" id="UP000320593"/>
    </source>
</evidence>
<keyword evidence="1" id="KW-0472">Membrane</keyword>
<keyword evidence="1" id="KW-0812">Transmembrane</keyword>
<proteinExistence type="predicted"/>
<reference evidence="2 3" key="1">
    <citation type="submission" date="2019-07" db="EMBL/GenBank/DDBJ databases">
        <title>Genomic Encyclopedia of Archaeal and Bacterial Type Strains, Phase II (KMG-II): from individual species to whole genera.</title>
        <authorList>
            <person name="Goeker M."/>
        </authorList>
    </citation>
    <scope>NUCLEOTIDE SEQUENCE [LARGE SCALE GENOMIC DNA]</scope>
    <source>
        <strain evidence="2 3">ATCC BAA-252</strain>
    </source>
</reference>
<sequence length="420" mass="47653">MLSSKPLNRFQTREELSTAIRDRESRRYHLWRTAIFAIIIGSLTFNFFLAFANTNLFGITDSYVILVELILIASTLALALDRKAAPLTILAVFLGYMVFILAMRSELDLKAVRDILIPLAFYFAGKKLRRIEDADQIVFISAYIVVGVGLFEFLFLDTFTRFVNIFDYYVARGTLNPDDALIEGSNLFISATRFEGRNFFPFLGNTRASSVFLEPVTMGNFGAFLCLWALFRHGMKNRFLLFVLAFMVILLGDARFGMYVCVAFFLVMPFYRLVPRIIWWFTPFTLILALAIYGTATDQLTWEDNFAGRFYLSSQLLLELDTEMLFGISPEQVFLEDSGYAATLAQIGLVGVLALWTLFVFAPAGRPEGHKFKVLAIVFISLMMIVSNSFYSIKLAALFWFCAGAADGWRHDPAPRFRAG</sequence>
<evidence type="ECO:0000313" key="2">
    <source>
        <dbReference type="EMBL" id="TWI87075.1"/>
    </source>
</evidence>
<feature type="transmembrane region" description="Helical" evidence="1">
    <location>
        <begin position="63"/>
        <end position="80"/>
    </location>
</feature>
<keyword evidence="1" id="KW-1133">Transmembrane helix</keyword>
<feature type="transmembrane region" description="Helical" evidence="1">
    <location>
        <begin position="374"/>
        <end position="391"/>
    </location>
</feature>
<feature type="transmembrane region" description="Helical" evidence="1">
    <location>
        <begin position="340"/>
        <end position="362"/>
    </location>
</feature>
<protein>
    <submittedName>
        <fullName evidence="2">Putative polymerase</fullName>
    </submittedName>
</protein>
<dbReference type="Proteomes" id="UP000320593">
    <property type="component" value="Unassembled WGS sequence"/>
</dbReference>
<feature type="transmembrane region" description="Helical" evidence="1">
    <location>
        <begin position="137"/>
        <end position="156"/>
    </location>
</feature>
<keyword evidence="3" id="KW-1185">Reference proteome</keyword>
<feature type="transmembrane region" description="Helical" evidence="1">
    <location>
        <begin position="30"/>
        <end position="51"/>
    </location>
</feature>
<feature type="transmembrane region" description="Helical" evidence="1">
    <location>
        <begin position="238"/>
        <end position="271"/>
    </location>
</feature>
<comment type="caution">
    <text evidence="2">The sequence shown here is derived from an EMBL/GenBank/DDBJ whole genome shotgun (WGS) entry which is preliminary data.</text>
</comment>